<proteinExistence type="predicted"/>
<name>A0A2S6IQV4_9FLAO</name>
<protein>
    <submittedName>
        <fullName evidence="2">Peptidase M23-like protein</fullName>
    </submittedName>
</protein>
<dbReference type="Pfam" id="PF01551">
    <property type="entry name" value="Peptidase_M23"/>
    <property type="match status" value="1"/>
</dbReference>
<dbReference type="AlphaFoldDB" id="A0A2S6IQV4"/>
<comment type="caution">
    <text evidence="2">The sequence shown here is derived from an EMBL/GenBank/DDBJ whole genome shotgun (WGS) entry which is preliminary data.</text>
</comment>
<dbReference type="OrthoDB" id="9801052at2"/>
<organism evidence="2 3">
    <name type="scientific">Nonlabens xylanidelens</name>
    <dbReference type="NCBI Taxonomy" id="191564"/>
    <lineage>
        <taxon>Bacteria</taxon>
        <taxon>Pseudomonadati</taxon>
        <taxon>Bacteroidota</taxon>
        <taxon>Flavobacteriia</taxon>
        <taxon>Flavobacteriales</taxon>
        <taxon>Flavobacteriaceae</taxon>
        <taxon>Nonlabens</taxon>
    </lineage>
</organism>
<dbReference type="InterPro" id="IPR016047">
    <property type="entry name" value="M23ase_b-sheet_dom"/>
</dbReference>
<dbReference type="PANTHER" id="PTHR21666">
    <property type="entry name" value="PEPTIDASE-RELATED"/>
    <property type="match status" value="1"/>
</dbReference>
<dbReference type="EMBL" id="PTJE01000001">
    <property type="protein sequence ID" value="PPK96634.1"/>
    <property type="molecule type" value="Genomic_DNA"/>
</dbReference>
<dbReference type="InterPro" id="IPR050570">
    <property type="entry name" value="Cell_wall_metabolism_enzyme"/>
</dbReference>
<evidence type="ECO:0000259" key="1">
    <source>
        <dbReference type="Pfam" id="PF01551"/>
    </source>
</evidence>
<dbReference type="RefSeq" id="WP_104514183.1">
    <property type="nucleotide sequence ID" value="NZ_MQVW01000027.1"/>
</dbReference>
<evidence type="ECO:0000313" key="2">
    <source>
        <dbReference type="EMBL" id="PPK96634.1"/>
    </source>
</evidence>
<sequence>MSFKHLIDPAYSKSDYFPIDLSVNNTFWNENDVSDISTFEKYLEEKRTLTGKYIAHGGYLEQRALYRKSARFQAGVVRDIHMGIDLWAPAGTSVHAFMDGVVHSYAHNDDAGNYGPTLILEHDFKGKKLYTLYGHLSISDMDKWAVGFRFRESETIATLGKPGENGGYSPHLHFQIMTDMQDYKGDFPGVAAREELDRYDGVILDPNEFIFEKIL</sequence>
<feature type="domain" description="M23ase beta-sheet core" evidence="1">
    <location>
        <begin position="80"/>
        <end position="180"/>
    </location>
</feature>
<reference evidence="2 3" key="1">
    <citation type="submission" date="2018-02" db="EMBL/GenBank/DDBJ databases">
        <title>Genomic Encyclopedia of Archaeal and Bacterial Type Strains, Phase II (KMG-II): from individual species to whole genera.</title>
        <authorList>
            <person name="Goeker M."/>
        </authorList>
    </citation>
    <scope>NUCLEOTIDE SEQUENCE [LARGE SCALE GENOMIC DNA]</scope>
    <source>
        <strain evidence="2 3">DSM 16809</strain>
    </source>
</reference>
<gene>
    <name evidence="2" type="ORF">LY01_00457</name>
</gene>
<dbReference type="PANTHER" id="PTHR21666:SF270">
    <property type="entry name" value="MUREIN HYDROLASE ACTIVATOR ENVC"/>
    <property type="match status" value="1"/>
</dbReference>
<dbReference type="Proteomes" id="UP000239002">
    <property type="component" value="Unassembled WGS sequence"/>
</dbReference>
<dbReference type="CDD" id="cd12797">
    <property type="entry name" value="M23_peptidase"/>
    <property type="match status" value="1"/>
</dbReference>
<accession>A0A2S6IQV4</accession>
<dbReference type="InterPro" id="IPR011055">
    <property type="entry name" value="Dup_hybrid_motif"/>
</dbReference>
<keyword evidence="3" id="KW-1185">Reference proteome</keyword>
<dbReference type="SUPFAM" id="SSF51261">
    <property type="entry name" value="Duplicated hybrid motif"/>
    <property type="match status" value="1"/>
</dbReference>
<evidence type="ECO:0000313" key="3">
    <source>
        <dbReference type="Proteomes" id="UP000239002"/>
    </source>
</evidence>
<dbReference type="GO" id="GO:0004222">
    <property type="term" value="F:metalloendopeptidase activity"/>
    <property type="evidence" value="ECO:0007669"/>
    <property type="project" value="TreeGrafter"/>
</dbReference>
<dbReference type="Gene3D" id="2.70.70.10">
    <property type="entry name" value="Glucose Permease (Domain IIA)"/>
    <property type="match status" value="1"/>
</dbReference>